<evidence type="ECO:0000313" key="2">
    <source>
        <dbReference type="EMBL" id="BBO32834.1"/>
    </source>
</evidence>
<dbReference type="GO" id="GO:0005509">
    <property type="term" value="F:calcium ion binding"/>
    <property type="evidence" value="ECO:0007669"/>
    <property type="project" value="InterPro"/>
</dbReference>
<dbReference type="SUPFAM" id="SSF47473">
    <property type="entry name" value="EF-hand"/>
    <property type="match status" value="1"/>
</dbReference>
<reference evidence="3" key="1">
    <citation type="submission" date="2019-10" db="EMBL/GenBank/DDBJ databases">
        <title>Lacipirellula parvula gen. nov., sp. nov., representing a lineage of planctomycetes widespread in freshwater anoxic habitats, and description of the family Lacipirellulaceae.</title>
        <authorList>
            <person name="Dedysh S.N."/>
            <person name="Kulichevskaya I.S."/>
            <person name="Beletsky A.V."/>
            <person name="Rakitin A.L."/>
            <person name="Mardanov A.V."/>
            <person name="Ivanova A.A."/>
            <person name="Saltykova V.X."/>
            <person name="Rijpstra W.I.C."/>
            <person name="Sinninghe Damste J.S."/>
            <person name="Ravin N.V."/>
        </authorList>
    </citation>
    <scope>NUCLEOTIDE SEQUENCE [LARGE SCALE GENOMIC DNA]</scope>
    <source>
        <strain evidence="3">PX69</strain>
    </source>
</reference>
<dbReference type="PROSITE" id="PS50222">
    <property type="entry name" value="EF_HAND_2"/>
    <property type="match status" value="1"/>
</dbReference>
<protein>
    <recommendedName>
        <fullName evidence="1">EF-hand domain-containing protein</fullName>
    </recommendedName>
</protein>
<sequence length="222" mass="24401">MATRLPHFRRLDRREFACPADYMPLLALMPLLAITLAGCNRGPQRVTVPTFDPVQMTQEAFDKNDADHNGSLDARELSAWPGLRAAIPMIDVNKDSKIDQDELKAHLESYQIGRIGLQSLTCFVTVGGKPLDGAIVEFHPEEFMQERIKAAHATTNSDGAGFVLPIEKGLPGIQPGIYRVTISKKNGDREMLPKRYNAETELGFVVSSASGGAPAQFKLDPR</sequence>
<dbReference type="EMBL" id="AP021861">
    <property type="protein sequence ID" value="BBO32834.1"/>
    <property type="molecule type" value="Genomic_DNA"/>
</dbReference>
<dbReference type="Proteomes" id="UP000326837">
    <property type="component" value="Chromosome"/>
</dbReference>
<organism evidence="2 3">
    <name type="scientific">Lacipirellula parvula</name>
    <dbReference type="NCBI Taxonomy" id="2650471"/>
    <lineage>
        <taxon>Bacteria</taxon>
        <taxon>Pseudomonadati</taxon>
        <taxon>Planctomycetota</taxon>
        <taxon>Planctomycetia</taxon>
        <taxon>Pirellulales</taxon>
        <taxon>Lacipirellulaceae</taxon>
        <taxon>Lacipirellula</taxon>
    </lineage>
</organism>
<keyword evidence="3" id="KW-1185">Reference proteome</keyword>
<name>A0A5K7X7T7_9BACT</name>
<dbReference type="Gene3D" id="1.10.238.10">
    <property type="entry name" value="EF-hand"/>
    <property type="match status" value="1"/>
</dbReference>
<dbReference type="AlphaFoldDB" id="A0A5K7X7T7"/>
<accession>A0A5K7X7T7</accession>
<gene>
    <name evidence="2" type="ORF">PLANPX_2446</name>
</gene>
<proteinExistence type="predicted"/>
<dbReference type="InterPro" id="IPR011992">
    <property type="entry name" value="EF-hand-dom_pair"/>
</dbReference>
<evidence type="ECO:0000313" key="3">
    <source>
        <dbReference type="Proteomes" id="UP000326837"/>
    </source>
</evidence>
<evidence type="ECO:0000259" key="1">
    <source>
        <dbReference type="PROSITE" id="PS50222"/>
    </source>
</evidence>
<feature type="domain" description="EF-hand" evidence="1">
    <location>
        <begin position="78"/>
        <end position="113"/>
    </location>
</feature>
<dbReference type="InterPro" id="IPR002048">
    <property type="entry name" value="EF_hand_dom"/>
</dbReference>
<dbReference type="KEGG" id="lpav:PLANPX_2446"/>